<dbReference type="EMBL" id="JACAZF010000002">
    <property type="protein sequence ID" value="KAF7312772.1"/>
    <property type="molecule type" value="Genomic_DNA"/>
</dbReference>
<evidence type="ECO:0008006" key="3">
    <source>
        <dbReference type="Google" id="ProtNLM"/>
    </source>
</evidence>
<dbReference type="Proteomes" id="UP000636479">
    <property type="component" value="Unassembled WGS sequence"/>
</dbReference>
<proteinExistence type="predicted"/>
<dbReference type="RefSeq" id="XP_037224880.1">
    <property type="nucleotide sequence ID" value="XM_037359785.1"/>
</dbReference>
<name>A0A8H6T9F8_9AGAR</name>
<comment type="caution">
    <text evidence="1">The sequence shown here is derived from an EMBL/GenBank/DDBJ whole genome shotgun (WGS) entry which is preliminary data.</text>
</comment>
<evidence type="ECO:0000313" key="1">
    <source>
        <dbReference type="EMBL" id="KAF7312772.1"/>
    </source>
</evidence>
<reference evidence="1" key="1">
    <citation type="submission" date="2020-05" db="EMBL/GenBank/DDBJ databases">
        <title>Mycena genomes resolve the evolution of fungal bioluminescence.</title>
        <authorList>
            <person name="Tsai I.J."/>
        </authorList>
    </citation>
    <scope>NUCLEOTIDE SEQUENCE</scope>
    <source>
        <strain evidence="1">171206Taipei</strain>
    </source>
</reference>
<evidence type="ECO:0000313" key="2">
    <source>
        <dbReference type="Proteomes" id="UP000636479"/>
    </source>
</evidence>
<keyword evidence="2" id="KW-1185">Reference proteome</keyword>
<organism evidence="1 2">
    <name type="scientific">Mycena indigotica</name>
    <dbReference type="NCBI Taxonomy" id="2126181"/>
    <lineage>
        <taxon>Eukaryota</taxon>
        <taxon>Fungi</taxon>
        <taxon>Dikarya</taxon>
        <taxon>Basidiomycota</taxon>
        <taxon>Agaricomycotina</taxon>
        <taxon>Agaricomycetes</taxon>
        <taxon>Agaricomycetidae</taxon>
        <taxon>Agaricales</taxon>
        <taxon>Marasmiineae</taxon>
        <taxon>Mycenaceae</taxon>
        <taxon>Mycena</taxon>
    </lineage>
</organism>
<protein>
    <recommendedName>
        <fullName evidence="3">F-box domain-containing protein</fullName>
    </recommendedName>
</protein>
<accession>A0A8H6T9F8</accession>
<gene>
    <name evidence="1" type="ORF">MIND_00292300</name>
</gene>
<dbReference type="GeneID" id="59342301"/>
<dbReference type="AlphaFoldDB" id="A0A8H6T9F8"/>
<sequence>MANTVSKELVNRIVASIPNDDRDTLMSCSLVAPVFRDASQRRLLGQLSVCSLDVKDKLATHHTFAEVSVRFTTSPRLATHVTIVRLALGAEVAKEERREAESVFTWLKQLREVYIEGYCLQTRTLAEAKAAQKCRTLVKLEVIEWALDTVGREQRSLRSVTLSELTLTPALVDKAVNMAPSVAFQSVEPELNDWTKGIPTPSVPSSLAELSISQSSAITKYFFGSQMQPTLPNPGSLRALTLDGHGEDNRSNIENACRHTAKTLEELNIFNSDVPEFRVGAKSKLRPVFPASFPHLKKLQMHISIPGGSKCPLPAAIAALLTPDATPLLEEVVFSFAYTICDQPGDLPFVFTTDTSKRLDRSLIRHPRLKSAEWDMMCLYYGDDSTTFPPPEDYLAAFSQKLSRALPRASRAGIARVGGAGVDLGAVGFV</sequence>